<reference evidence="21" key="2">
    <citation type="submission" date="2014-06" db="EMBL/GenBank/DDBJ databases">
        <title>The complete genome of Blastobotrys (Arxula) adeninivorans LS3 - a yeast of biotechnological interest.</title>
        <authorList>
            <person name="Kunze G."/>
            <person name="Gaillardin C."/>
            <person name="Czernicka M."/>
            <person name="Durrens P."/>
            <person name="Martin T."/>
            <person name="Boer E."/>
            <person name="Gabaldon T."/>
            <person name="Cruz J."/>
            <person name="Talla E."/>
            <person name="Marck C."/>
            <person name="Goffeau A."/>
            <person name="Barbe V."/>
            <person name="Baret P."/>
            <person name="Baronian K."/>
            <person name="Beier S."/>
            <person name="Bleykasten C."/>
            <person name="Bode R."/>
            <person name="Casaregola S."/>
            <person name="Despons L."/>
            <person name="Fairhead C."/>
            <person name="Giersberg M."/>
            <person name="Gierski P."/>
            <person name="Hahnel U."/>
            <person name="Hartmann A."/>
            <person name="Jankowska D."/>
            <person name="Jubin C."/>
            <person name="Jung P."/>
            <person name="Lafontaine I."/>
            <person name="Leh-Louis V."/>
            <person name="Lemaire M."/>
            <person name="Marcet-Houben M."/>
            <person name="Mascher M."/>
            <person name="Morel G."/>
            <person name="Richard G.-F."/>
            <person name="Riechen J."/>
            <person name="Sacerdot C."/>
            <person name="Sarkar A."/>
            <person name="Savel G."/>
            <person name="Schacherer J."/>
            <person name="Sherman D."/>
            <person name="Straub M.-L."/>
            <person name="Stein N."/>
            <person name="Thierry A."/>
            <person name="Trautwein-Schult A."/>
            <person name="Westhof E."/>
            <person name="Worch S."/>
            <person name="Dujon B."/>
            <person name="Souciet J.-L."/>
            <person name="Wincker P."/>
            <person name="Scholz U."/>
            <person name="Neuveglise N."/>
        </authorList>
    </citation>
    <scope>NUCLEOTIDE SEQUENCE</scope>
    <source>
        <strain evidence="21">LS3</strain>
    </source>
</reference>
<dbReference type="PhylomeDB" id="A0A060T6Z0"/>
<dbReference type="GO" id="GO:0005886">
    <property type="term" value="C:plasma membrane"/>
    <property type="evidence" value="ECO:0007669"/>
    <property type="project" value="TreeGrafter"/>
</dbReference>
<dbReference type="GO" id="GO:0005874">
    <property type="term" value="C:microtubule"/>
    <property type="evidence" value="ECO:0007669"/>
    <property type="project" value="TreeGrafter"/>
</dbReference>
<keyword evidence="14" id="KW-0472">Membrane</keyword>
<comment type="catalytic activity">
    <reaction evidence="16">
        <text>GTP + H2O = GDP + phosphate + H(+)</text>
        <dbReference type="Rhea" id="RHEA:19669"/>
        <dbReference type="ChEBI" id="CHEBI:15377"/>
        <dbReference type="ChEBI" id="CHEBI:15378"/>
        <dbReference type="ChEBI" id="CHEBI:37565"/>
        <dbReference type="ChEBI" id="CHEBI:43474"/>
        <dbReference type="ChEBI" id="CHEBI:58189"/>
        <dbReference type="EC" id="3.6.5.5"/>
    </reaction>
</comment>
<keyword evidence="13 17" id="KW-0342">GTP-binding</keyword>
<dbReference type="GO" id="GO:0061024">
    <property type="term" value="P:membrane organization"/>
    <property type="evidence" value="ECO:0007669"/>
    <property type="project" value="UniProtKB-ARBA"/>
</dbReference>
<protein>
    <recommendedName>
        <fullName evidence="3">dynamin GTPase</fullName>
        <ecNumber evidence="3">3.6.5.5</ecNumber>
    </recommendedName>
</protein>
<evidence type="ECO:0000313" key="21">
    <source>
        <dbReference type="EMBL" id="CDP34652.1"/>
    </source>
</evidence>
<keyword evidence="9" id="KW-0460">Magnesium</keyword>
<dbReference type="PRINTS" id="PR00195">
    <property type="entry name" value="DYNAMIN"/>
</dbReference>
<comment type="subcellular location">
    <subcellularLocation>
        <location evidence="1">Mitochondrion inner membrane</location>
    </subcellularLocation>
    <subcellularLocation>
        <location evidence="2">Mitochondrion intermembrane space</location>
    </subcellularLocation>
</comment>
<dbReference type="FunFam" id="3.40.50.300:FF:000741">
    <property type="entry name" value="Putative mitochondrial dynamin GTPase"/>
    <property type="match status" value="1"/>
</dbReference>
<dbReference type="Pfam" id="PF24550">
    <property type="entry name" value="LIS_MGM1"/>
    <property type="match status" value="1"/>
</dbReference>
<dbReference type="PROSITE" id="PS00410">
    <property type="entry name" value="G_DYNAMIN_1"/>
    <property type="match status" value="1"/>
</dbReference>
<evidence type="ECO:0000256" key="16">
    <source>
        <dbReference type="ARBA" id="ARBA00048040"/>
    </source>
</evidence>
<dbReference type="InterPro" id="IPR020850">
    <property type="entry name" value="GED_dom"/>
</dbReference>
<dbReference type="GO" id="GO:0003924">
    <property type="term" value="F:GTPase activity"/>
    <property type="evidence" value="ECO:0007669"/>
    <property type="project" value="InterPro"/>
</dbReference>
<evidence type="ECO:0000256" key="12">
    <source>
        <dbReference type="ARBA" id="ARBA00023128"/>
    </source>
</evidence>
<dbReference type="PANTHER" id="PTHR11566:SF212">
    <property type="entry name" value="DYNAMIN"/>
    <property type="match status" value="1"/>
</dbReference>
<dbReference type="Gene3D" id="3.40.50.300">
    <property type="entry name" value="P-loop containing nucleotide triphosphate hydrolases"/>
    <property type="match status" value="1"/>
</dbReference>
<dbReference type="InterPro" id="IPR056495">
    <property type="entry name" value="LIS_MGM1"/>
</dbReference>
<dbReference type="GO" id="GO:0046872">
    <property type="term" value="F:metal ion binding"/>
    <property type="evidence" value="ECO:0007669"/>
    <property type="project" value="UniProtKB-KW"/>
</dbReference>
<evidence type="ECO:0000256" key="9">
    <source>
        <dbReference type="ARBA" id="ARBA00022842"/>
    </source>
</evidence>
<name>A0A060T6Z0_BLAAD</name>
<dbReference type="AlphaFoldDB" id="A0A060T6Z0"/>
<dbReference type="InterPro" id="IPR030381">
    <property type="entry name" value="G_DYNAMIN_dom"/>
</dbReference>
<dbReference type="GO" id="GO:0005758">
    <property type="term" value="C:mitochondrial intermembrane space"/>
    <property type="evidence" value="ECO:0007669"/>
    <property type="project" value="UniProtKB-SubCell"/>
</dbReference>
<evidence type="ECO:0000256" key="3">
    <source>
        <dbReference type="ARBA" id="ARBA00011980"/>
    </source>
</evidence>
<keyword evidence="11" id="KW-1133">Transmembrane helix</keyword>
<evidence type="ECO:0000259" key="20">
    <source>
        <dbReference type="PROSITE" id="PS51718"/>
    </source>
</evidence>
<evidence type="ECO:0000256" key="10">
    <source>
        <dbReference type="ARBA" id="ARBA00022946"/>
    </source>
</evidence>
<dbReference type="CDD" id="cd08771">
    <property type="entry name" value="DLP_1"/>
    <property type="match status" value="1"/>
</dbReference>
<evidence type="ECO:0000256" key="4">
    <source>
        <dbReference type="ARBA" id="ARBA00022692"/>
    </source>
</evidence>
<dbReference type="EC" id="3.6.5.5" evidence="3"/>
<dbReference type="GO" id="GO:0005525">
    <property type="term" value="F:GTP binding"/>
    <property type="evidence" value="ECO:0007669"/>
    <property type="project" value="UniProtKB-KW"/>
</dbReference>
<evidence type="ECO:0000256" key="5">
    <source>
        <dbReference type="ARBA" id="ARBA00022723"/>
    </source>
</evidence>
<keyword evidence="8" id="KW-0378">Hydrolase</keyword>
<evidence type="ECO:0000256" key="14">
    <source>
        <dbReference type="ARBA" id="ARBA00023136"/>
    </source>
</evidence>
<dbReference type="PROSITE" id="PS51388">
    <property type="entry name" value="GED"/>
    <property type="match status" value="1"/>
</dbReference>
<organism evidence="21">
    <name type="scientific">Blastobotrys adeninivorans</name>
    <name type="common">Yeast</name>
    <name type="synonym">Arxula adeninivorans</name>
    <dbReference type="NCBI Taxonomy" id="409370"/>
    <lineage>
        <taxon>Eukaryota</taxon>
        <taxon>Fungi</taxon>
        <taxon>Dikarya</taxon>
        <taxon>Ascomycota</taxon>
        <taxon>Saccharomycotina</taxon>
        <taxon>Dipodascomycetes</taxon>
        <taxon>Dipodascales</taxon>
        <taxon>Trichomonascaceae</taxon>
        <taxon>Blastobotrys</taxon>
    </lineage>
</organism>
<dbReference type="InterPro" id="IPR045063">
    <property type="entry name" value="Dynamin_N"/>
</dbReference>
<dbReference type="SUPFAM" id="SSF52540">
    <property type="entry name" value="P-loop containing nucleoside triphosphate hydrolases"/>
    <property type="match status" value="1"/>
</dbReference>
<dbReference type="InterPro" id="IPR001401">
    <property type="entry name" value="Dynamin_GTPase"/>
</dbReference>
<dbReference type="GO" id="GO:0031623">
    <property type="term" value="P:receptor internalization"/>
    <property type="evidence" value="ECO:0007669"/>
    <property type="project" value="TreeGrafter"/>
</dbReference>
<dbReference type="GO" id="GO:0008017">
    <property type="term" value="F:microtubule binding"/>
    <property type="evidence" value="ECO:0007669"/>
    <property type="project" value="TreeGrafter"/>
</dbReference>
<dbReference type="Pfam" id="PF00350">
    <property type="entry name" value="Dynamin_N"/>
    <property type="match status" value="1"/>
</dbReference>
<keyword evidence="15" id="KW-1015">Disulfide bond</keyword>
<gene>
    <name evidence="21" type="ORF">GNLVRS02_ARAD1C17468g</name>
</gene>
<dbReference type="PROSITE" id="PS51718">
    <property type="entry name" value="G_DYNAMIN_2"/>
    <property type="match status" value="1"/>
</dbReference>
<evidence type="ECO:0000256" key="15">
    <source>
        <dbReference type="ARBA" id="ARBA00023157"/>
    </source>
</evidence>
<reference evidence="21" key="1">
    <citation type="submission" date="2014-02" db="EMBL/GenBank/DDBJ databases">
        <authorList>
            <person name="Genoscope - CEA"/>
        </authorList>
    </citation>
    <scope>NUCLEOTIDE SEQUENCE</scope>
    <source>
        <strain evidence="21">LS3</strain>
    </source>
</reference>
<dbReference type="InterPro" id="IPR022812">
    <property type="entry name" value="Dynamin"/>
</dbReference>
<keyword evidence="10" id="KW-0809">Transit peptide</keyword>
<keyword evidence="5" id="KW-0479">Metal-binding</keyword>
<sequence>MPGISSVASRRGLLSPQRIRQYSGLCYNLRYSRASCPLIMHSPTLMGRRMYGRGPVVARQFSWSSMPKMMAKVARLPAAFASAAVGGAAYVNYKVQEASSYTKDKLDAAGEWFSGVYENAKDAIKSVEIPDFALGDFFATDEDAHKDRGEKQEKGKDDEKSRDPKEGAVLAAAAAAVASANSDGNDDQMMVLTRKMIEIRSILQQVDQGDTLQLPSIVVIGSQSSGKSSVLEAIVGHEFLPKGNNMVTRRPIELTLINTPESAAEYGEFPSLGLGKITDFSQIQKTLTDLNLAVSAQDAVSDDPIQLHIYSPHVPDLTMIDLPGYIQVAALDQPESLKKKIYDLCEKYIQPPNVILAISAADVDLANSSALKASRRVDPRGERTIGVITKMDLVDPDRGRQVLQNTNYPLQMGYVGVITRTPSSQAVGLFRRSSNITELVANNERNYFNQHDQYETCTVGTLKLRDKLMNVLEKTMASSLQPTSDAIQQELEEAAYQFKVEFNDRYLTPQTYLAGSVDAFKLQFKELTNQFGRAEVKKMLKDELDQRILDLLAQKYWNKPLEDSFSTSGIISRGASGIREPNLSELPTASADDIFWHRKLDASVSNITKLGVGRLSTNLVINALTSEMENLIQNTNFRNHPFANTVINEAARSILDNRFYSTADQVENCIKPYKYEVEVEDREWATSREHAYNLLKEELRQCDSAYYNLKKSIGANKLSQVVKFIEKTRENKANEAMGMQNGELASPSPDTEAFGFSQALLRKGREAIFLRDRGDILRMRMMAVKSRQCKNKANKYYCPEVFLDVVADKLTQTAVLFLNVELLSDFYYNFPRELDSRLGKSLSDEQVEVFAKEDPRVKQHVELQQRKELLELALDKIQGVIELQKSRPHDE</sequence>
<feature type="domain" description="GED" evidence="19">
    <location>
        <begin position="792"/>
        <end position="885"/>
    </location>
</feature>
<dbReference type="EMBL" id="HG937693">
    <property type="protein sequence ID" value="CDP34652.1"/>
    <property type="molecule type" value="Genomic_DNA"/>
</dbReference>
<keyword evidence="12" id="KW-0496">Mitochondrion</keyword>
<dbReference type="PANTHER" id="PTHR11566">
    <property type="entry name" value="DYNAMIN"/>
    <property type="match status" value="1"/>
</dbReference>
<evidence type="ECO:0000256" key="11">
    <source>
        <dbReference type="ARBA" id="ARBA00022989"/>
    </source>
</evidence>
<proteinExistence type="inferred from homology"/>
<feature type="domain" description="Dynamin-type G" evidence="20">
    <location>
        <begin position="211"/>
        <end position="482"/>
    </location>
</feature>
<dbReference type="InterPro" id="IPR027417">
    <property type="entry name" value="P-loop_NTPase"/>
</dbReference>
<evidence type="ECO:0000256" key="1">
    <source>
        <dbReference type="ARBA" id="ARBA00004273"/>
    </source>
</evidence>
<dbReference type="GO" id="GO:0005743">
    <property type="term" value="C:mitochondrial inner membrane"/>
    <property type="evidence" value="ECO:0007669"/>
    <property type="project" value="UniProtKB-SubCell"/>
</dbReference>
<evidence type="ECO:0000256" key="6">
    <source>
        <dbReference type="ARBA" id="ARBA00022741"/>
    </source>
</evidence>
<dbReference type="InterPro" id="IPR019762">
    <property type="entry name" value="Dynamin_GTPase_CS"/>
</dbReference>
<evidence type="ECO:0000256" key="7">
    <source>
        <dbReference type="ARBA" id="ARBA00022792"/>
    </source>
</evidence>
<evidence type="ECO:0000256" key="2">
    <source>
        <dbReference type="ARBA" id="ARBA00004569"/>
    </source>
</evidence>
<evidence type="ECO:0000256" key="8">
    <source>
        <dbReference type="ARBA" id="ARBA00022801"/>
    </source>
</evidence>
<evidence type="ECO:0000256" key="17">
    <source>
        <dbReference type="RuleBase" id="RU003932"/>
    </source>
</evidence>
<keyword evidence="7" id="KW-0999">Mitochondrion inner membrane</keyword>
<keyword evidence="4" id="KW-0812">Transmembrane</keyword>
<accession>A0A060T6Z0</accession>
<dbReference type="SMART" id="SM00053">
    <property type="entry name" value="DYNc"/>
    <property type="match status" value="1"/>
</dbReference>
<evidence type="ECO:0000256" key="18">
    <source>
        <dbReference type="SAM" id="MobiDB-lite"/>
    </source>
</evidence>
<evidence type="ECO:0000259" key="19">
    <source>
        <dbReference type="PROSITE" id="PS51388"/>
    </source>
</evidence>
<comment type="similarity">
    <text evidence="17">Belongs to the TRAFAC class dynamin-like GTPase superfamily. Dynamin/Fzo/YdjA family.</text>
</comment>
<keyword evidence="6 17" id="KW-0547">Nucleotide-binding</keyword>
<feature type="region of interest" description="Disordered" evidence="18">
    <location>
        <begin position="143"/>
        <end position="166"/>
    </location>
</feature>
<evidence type="ECO:0000256" key="13">
    <source>
        <dbReference type="ARBA" id="ARBA00023134"/>
    </source>
</evidence>